<dbReference type="AlphaFoldDB" id="B8I2L9"/>
<dbReference type="GO" id="GO:0016209">
    <property type="term" value="F:antioxidant activity"/>
    <property type="evidence" value="ECO:0007669"/>
    <property type="project" value="InterPro"/>
</dbReference>
<protein>
    <submittedName>
        <fullName evidence="3">Alkyl hydroperoxide reductase/ Thiol specific antioxidant/ Mal allergen</fullName>
    </submittedName>
</protein>
<feature type="transmembrane region" description="Helical" evidence="1">
    <location>
        <begin position="7"/>
        <end position="25"/>
    </location>
</feature>
<evidence type="ECO:0000256" key="1">
    <source>
        <dbReference type="SAM" id="Phobius"/>
    </source>
</evidence>
<sequence length="192" mass="21663" precursor="true">MNKKVSIIIWTLAVFAIIAAAYIFYSKNRPQSFVTPPQETSSQSQSSQSDKVMAPDFALKDMDGKTVKLSDYKGKVVILNFWAVWCKYCKLEMPDLNELDKELSQENNAVILAIDVEESHDTVKNYLTSNGFDLKVLLDNDGSVSRSYGVSGYPTTFIINKDGSVYTYIPYKTDKATLLQILDQLKAEEQLF</sequence>
<dbReference type="HOGENOM" id="CLU_042529_11_4_9"/>
<dbReference type="PROSITE" id="PS51352">
    <property type="entry name" value="THIOREDOXIN_2"/>
    <property type="match status" value="1"/>
</dbReference>
<name>B8I2L9_RUMCH</name>
<feature type="domain" description="Thioredoxin" evidence="2">
    <location>
        <begin position="48"/>
        <end position="187"/>
    </location>
</feature>
<evidence type="ECO:0000259" key="2">
    <source>
        <dbReference type="PROSITE" id="PS51352"/>
    </source>
</evidence>
<dbReference type="InterPro" id="IPR000866">
    <property type="entry name" value="AhpC/TSA"/>
</dbReference>
<dbReference type="SUPFAM" id="SSF52833">
    <property type="entry name" value="Thioredoxin-like"/>
    <property type="match status" value="1"/>
</dbReference>
<gene>
    <name evidence="3" type="ordered locus">Ccel_1661</name>
</gene>
<keyword evidence="1" id="KW-1133">Transmembrane helix</keyword>
<dbReference type="PANTHER" id="PTHR42852">
    <property type="entry name" value="THIOL:DISULFIDE INTERCHANGE PROTEIN DSBE"/>
    <property type="match status" value="1"/>
</dbReference>
<keyword evidence="4" id="KW-1185">Reference proteome</keyword>
<dbReference type="Proteomes" id="UP000001349">
    <property type="component" value="Chromosome"/>
</dbReference>
<dbReference type="STRING" id="394503.Ccel_1661"/>
<proteinExistence type="predicted"/>
<dbReference type="InterPro" id="IPR013766">
    <property type="entry name" value="Thioredoxin_domain"/>
</dbReference>
<reference evidence="3 4" key="1">
    <citation type="submission" date="2009-01" db="EMBL/GenBank/DDBJ databases">
        <title>Complete sequence of Clostridium cellulolyticum H10.</title>
        <authorList>
            <consortium name="US DOE Joint Genome Institute"/>
            <person name="Lucas S."/>
            <person name="Copeland A."/>
            <person name="Lapidus A."/>
            <person name="Glavina del Rio T."/>
            <person name="Dalin E."/>
            <person name="Tice H."/>
            <person name="Bruce D."/>
            <person name="Goodwin L."/>
            <person name="Pitluck S."/>
            <person name="Chertkov O."/>
            <person name="Saunders E."/>
            <person name="Brettin T."/>
            <person name="Detter J.C."/>
            <person name="Han C."/>
            <person name="Larimer F."/>
            <person name="Land M."/>
            <person name="Hauser L."/>
            <person name="Kyrpides N."/>
            <person name="Ivanova N."/>
            <person name="Zhou J."/>
            <person name="Richardson P."/>
        </authorList>
    </citation>
    <scope>NUCLEOTIDE SEQUENCE [LARGE SCALE GENOMIC DNA]</scope>
    <source>
        <strain evidence="4">ATCC 35319 / DSM 5812 / JCM 6584 / H10</strain>
    </source>
</reference>
<dbReference type="Pfam" id="PF00578">
    <property type="entry name" value="AhpC-TSA"/>
    <property type="match status" value="1"/>
</dbReference>
<dbReference type="InterPro" id="IPR050553">
    <property type="entry name" value="Thioredoxin_ResA/DsbE_sf"/>
</dbReference>
<dbReference type="EMBL" id="CP001348">
    <property type="protein sequence ID" value="ACL76012.1"/>
    <property type="molecule type" value="Genomic_DNA"/>
</dbReference>
<dbReference type="OrthoDB" id="9809733at2"/>
<accession>B8I2L9</accession>
<keyword evidence="1" id="KW-0812">Transmembrane</keyword>
<dbReference type="PANTHER" id="PTHR42852:SF13">
    <property type="entry name" value="PROTEIN DIPZ"/>
    <property type="match status" value="1"/>
</dbReference>
<dbReference type="InterPro" id="IPR036249">
    <property type="entry name" value="Thioredoxin-like_sf"/>
</dbReference>
<dbReference type="CDD" id="cd02966">
    <property type="entry name" value="TlpA_like_family"/>
    <property type="match status" value="1"/>
</dbReference>
<evidence type="ECO:0000313" key="3">
    <source>
        <dbReference type="EMBL" id="ACL76012.1"/>
    </source>
</evidence>
<dbReference type="Gene3D" id="3.40.30.10">
    <property type="entry name" value="Glutaredoxin"/>
    <property type="match status" value="1"/>
</dbReference>
<evidence type="ECO:0000313" key="4">
    <source>
        <dbReference type="Proteomes" id="UP000001349"/>
    </source>
</evidence>
<dbReference type="RefSeq" id="WP_015925128.1">
    <property type="nucleotide sequence ID" value="NC_011898.1"/>
</dbReference>
<dbReference type="eggNOG" id="COG0526">
    <property type="taxonomic scope" value="Bacteria"/>
</dbReference>
<dbReference type="KEGG" id="cce:Ccel_1661"/>
<organism evidence="3 4">
    <name type="scientific">Ruminiclostridium cellulolyticum (strain ATCC 35319 / DSM 5812 / JCM 6584 / H10)</name>
    <name type="common">Clostridium cellulolyticum</name>
    <dbReference type="NCBI Taxonomy" id="394503"/>
    <lineage>
        <taxon>Bacteria</taxon>
        <taxon>Bacillati</taxon>
        <taxon>Bacillota</taxon>
        <taxon>Clostridia</taxon>
        <taxon>Eubacteriales</taxon>
        <taxon>Oscillospiraceae</taxon>
        <taxon>Ruminiclostridium</taxon>
    </lineage>
</organism>
<dbReference type="GO" id="GO:0016491">
    <property type="term" value="F:oxidoreductase activity"/>
    <property type="evidence" value="ECO:0007669"/>
    <property type="project" value="InterPro"/>
</dbReference>
<keyword evidence="1" id="KW-0472">Membrane</keyword>